<dbReference type="AlphaFoldDB" id="A0AA49JJ77"/>
<organism evidence="1">
    <name type="scientific">Roseihalotalea indica</name>
    <dbReference type="NCBI Taxonomy" id="2867963"/>
    <lineage>
        <taxon>Bacteria</taxon>
        <taxon>Pseudomonadati</taxon>
        <taxon>Bacteroidota</taxon>
        <taxon>Cytophagia</taxon>
        <taxon>Cytophagales</taxon>
        <taxon>Catalimonadaceae</taxon>
        <taxon>Roseihalotalea</taxon>
    </lineage>
</organism>
<name>A0AA49JJ77_9BACT</name>
<reference evidence="1" key="1">
    <citation type="journal article" date="2023" name="Comput. Struct. Biotechnol. J.">
        <title>Discovery of a novel marine Bacteroidetes with a rich repertoire of carbohydrate-active enzymes.</title>
        <authorList>
            <person name="Chen B."/>
            <person name="Liu G."/>
            <person name="Chen Q."/>
            <person name="Wang H."/>
            <person name="Liu L."/>
            <person name="Tang K."/>
        </authorList>
    </citation>
    <scope>NUCLEOTIDE SEQUENCE</scope>
    <source>
        <strain evidence="1">TK19036</strain>
    </source>
</reference>
<gene>
    <name evidence="1" type="ORF">K4G66_09195</name>
</gene>
<reference evidence="1" key="2">
    <citation type="journal article" date="2024" name="Antonie Van Leeuwenhoek">
        <title>Roseihalotalea indica gen. nov., sp. nov., a halophilic Bacteroidetes from mesopelagic Southwest Indian Ocean with higher carbohydrate metabolic potential.</title>
        <authorList>
            <person name="Chen B."/>
            <person name="Zhang M."/>
            <person name="Lin D."/>
            <person name="Ye J."/>
            <person name="Tang K."/>
        </authorList>
    </citation>
    <scope>NUCLEOTIDE SEQUENCE</scope>
    <source>
        <strain evidence="1">TK19036</strain>
    </source>
</reference>
<dbReference type="Pfam" id="PF16125">
    <property type="entry name" value="DUF4837"/>
    <property type="match status" value="1"/>
</dbReference>
<accession>A0AA49JJ77</accession>
<dbReference type="EMBL" id="CP120682">
    <property type="protein sequence ID" value="WKN38877.1"/>
    <property type="molecule type" value="Genomic_DNA"/>
</dbReference>
<proteinExistence type="predicted"/>
<evidence type="ECO:0000313" key="1">
    <source>
        <dbReference type="EMBL" id="WKN38877.1"/>
    </source>
</evidence>
<sequence>MQDIQIKRIWFFLLLITNCFYACENVSQSTLPSARGASGEIILVMDSIGWESSLGDELRSTFMKAIPGLPQSEPYFDLRYVSPSKLNSVLKSAKLMIFVTTLDNQAAEGKMMQTFFSESSIKRIQQEPNLHMYLKEDEYAQGQEVLYLFGKTEEGLIDYVQKNRERIRQHYLEITLKNITQNIYKSKEQHSLSQQLLKNYGFSIRVPYGYELVPLGDTVENFVWLRQLGDIDKSIVITFKDYTSEQAFNPTNILAFRENQLGKYIADDPEIRMTLQDEVPVLFDSLSFENRFAVEARGLWRMSTISMGGGFLSYTFVDERLNRLYYIEGFVYRPGGKKRFHMREIEAILHTFRLSGEEAAHGKNS</sequence>
<dbReference type="InterPro" id="IPR032286">
    <property type="entry name" value="DUF4837"/>
</dbReference>
<protein>
    <submittedName>
        <fullName evidence="1">DUF4837 family protein</fullName>
    </submittedName>
</protein>